<accession>A0A5B0RDB1</accession>
<dbReference type="EMBL" id="VSWC01000016">
    <property type="protein sequence ID" value="KAA1111541.1"/>
    <property type="molecule type" value="Genomic_DNA"/>
</dbReference>
<dbReference type="PANTHER" id="PTHR24012">
    <property type="entry name" value="RNA BINDING PROTEIN"/>
    <property type="match status" value="1"/>
</dbReference>
<feature type="domain" description="RRM" evidence="5">
    <location>
        <begin position="262"/>
        <end position="343"/>
    </location>
</feature>
<evidence type="ECO:0000313" key="7">
    <source>
        <dbReference type="EMBL" id="KAA1123786.1"/>
    </source>
</evidence>
<dbReference type="AlphaFoldDB" id="A0A5B0RDB1"/>
<organism evidence="7 9">
    <name type="scientific">Puccinia graminis f. sp. tritici</name>
    <dbReference type="NCBI Taxonomy" id="56615"/>
    <lineage>
        <taxon>Eukaryota</taxon>
        <taxon>Fungi</taxon>
        <taxon>Dikarya</taxon>
        <taxon>Basidiomycota</taxon>
        <taxon>Pucciniomycotina</taxon>
        <taxon>Pucciniomycetes</taxon>
        <taxon>Pucciniales</taxon>
        <taxon>Pucciniaceae</taxon>
        <taxon>Puccinia</taxon>
    </lineage>
</organism>
<dbReference type="InterPro" id="IPR035979">
    <property type="entry name" value="RBD_domain_sf"/>
</dbReference>
<keyword evidence="8" id="KW-1185">Reference proteome</keyword>
<dbReference type="OrthoDB" id="19742at2759"/>
<feature type="domain" description="RRM" evidence="5">
    <location>
        <begin position="173"/>
        <end position="253"/>
    </location>
</feature>
<gene>
    <name evidence="6" type="ORF">PGT21_003633</name>
    <name evidence="7" type="ORF">PGTUg99_019091</name>
</gene>
<comment type="caution">
    <text evidence="7">The sequence shown here is derived from an EMBL/GenBank/DDBJ whole genome shotgun (WGS) entry which is preliminary data.</text>
</comment>
<keyword evidence="2 3" id="KW-0694">RNA-binding</keyword>
<evidence type="ECO:0000259" key="5">
    <source>
        <dbReference type="PROSITE" id="PS50102"/>
    </source>
</evidence>
<evidence type="ECO:0000256" key="2">
    <source>
        <dbReference type="ARBA" id="ARBA00022884"/>
    </source>
</evidence>
<dbReference type="SUPFAM" id="SSF54928">
    <property type="entry name" value="RNA-binding domain, RBD"/>
    <property type="match status" value="2"/>
</dbReference>
<dbReference type="Gene3D" id="3.30.70.330">
    <property type="match status" value="3"/>
</dbReference>
<evidence type="ECO:0000313" key="9">
    <source>
        <dbReference type="Proteomes" id="UP000325313"/>
    </source>
</evidence>
<evidence type="ECO:0000256" key="3">
    <source>
        <dbReference type="PROSITE-ProRule" id="PRU00176"/>
    </source>
</evidence>
<dbReference type="InterPro" id="IPR000504">
    <property type="entry name" value="RRM_dom"/>
</dbReference>
<dbReference type="InterPro" id="IPR002343">
    <property type="entry name" value="Hud_Sxl_RNA"/>
</dbReference>
<dbReference type="GO" id="GO:0003723">
    <property type="term" value="F:RNA binding"/>
    <property type="evidence" value="ECO:0007669"/>
    <property type="project" value="UniProtKB-UniRule"/>
</dbReference>
<sequence length="449" mass="49165">MKNSHMYYSSSAAASGAPMSLPTRRRSQSAPEYLTRRAHVPVGHCALASQTHSITSSKNPSIRNRSTTASAAIVSSPTRYCSRSAVECRGPPTLAGYSVFTSQTRSLNNTRNTCSLNDISSCVPSTAPLVLPAHLPCLQPPVVNSAIAGISSACTPLNHFPPQHASRTTSVDHSVFVGDLPGSITHEQIVKVFSQVSPILKISIRYPRSQAIKKLRAYAYVTYHSAEDASTAIREFNQTVFEGKPCRVVRVQHDDLKSNKEANIYVGGLPPSLTGVAFHDTFSEFGEILSSKLVVNPKNVSNPFGFIQYATAEEAEIAIQKTNGATLDMKDSTRPISTSLFEGQAKPPRQPPFHNVYFKNIPKDITRRCFDQFCEEFGPTTSTFLKKDADGKPMGIGFANFSNTNDAVKIVEYIRQYAPMGLHAARAYTRGERNRYQSRRVPKTAKAQA</sequence>
<evidence type="ECO:0000313" key="6">
    <source>
        <dbReference type="EMBL" id="KAA1111541.1"/>
    </source>
</evidence>
<dbReference type="SMART" id="SM00360">
    <property type="entry name" value="RRM"/>
    <property type="match status" value="3"/>
</dbReference>
<protein>
    <recommendedName>
        <fullName evidence="5">RRM domain-containing protein</fullName>
    </recommendedName>
</protein>
<feature type="domain" description="RRM" evidence="5">
    <location>
        <begin position="354"/>
        <end position="441"/>
    </location>
</feature>
<evidence type="ECO:0000313" key="8">
    <source>
        <dbReference type="Proteomes" id="UP000324748"/>
    </source>
</evidence>
<dbReference type="PRINTS" id="PR00961">
    <property type="entry name" value="HUDSXLRNA"/>
</dbReference>
<dbReference type="EMBL" id="VDEP01000206">
    <property type="protein sequence ID" value="KAA1123786.1"/>
    <property type="molecule type" value="Genomic_DNA"/>
</dbReference>
<name>A0A5B0RDB1_PUCGR</name>
<dbReference type="GO" id="GO:1990904">
    <property type="term" value="C:ribonucleoprotein complex"/>
    <property type="evidence" value="ECO:0007669"/>
    <property type="project" value="InterPro"/>
</dbReference>
<dbReference type="InterPro" id="IPR012677">
    <property type="entry name" value="Nucleotide-bd_a/b_plait_sf"/>
</dbReference>
<dbReference type="Proteomes" id="UP000325313">
    <property type="component" value="Unassembled WGS sequence"/>
</dbReference>
<evidence type="ECO:0000256" key="4">
    <source>
        <dbReference type="SAM" id="MobiDB-lite"/>
    </source>
</evidence>
<evidence type="ECO:0000256" key="1">
    <source>
        <dbReference type="ARBA" id="ARBA00022737"/>
    </source>
</evidence>
<reference evidence="8 9" key="1">
    <citation type="submission" date="2019-05" db="EMBL/GenBank/DDBJ databases">
        <title>Emergence of the Ug99 lineage of the wheat stem rust pathogen through somatic hybridization.</title>
        <authorList>
            <person name="Li F."/>
            <person name="Upadhyaya N.M."/>
            <person name="Sperschneider J."/>
            <person name="Matny O."/>
            <person name="Nguyen-Phuc H."/>
            <person name="Mago R."/>
            <person name="Raley C."/>
            <person name="Miller M.E."/>
            <person name="Silverstein K.A.T."/>
            <person name="Henningsen E."/>
            <person name="Hirsch C.D."/>
            <person name="Visser B."/>
            <person name="Pretorius Z.A."/>
            <person name="Steffenson B.J."/>
            <person name="Schwessinger B."/>
            <person name="Dodds P.N."/>
            <person name="Figueroa M."/>
        </authorList>
    </citation>
    <scope>NUCLEOTIDE SEQUENCE [LARGE SCALE GENOMIC DNA]</scope>
    <source>
        <strain evidence="6">21-0</strain>
        <strain evidence="7 9">Ug99</strain>
    </source>
</reference>
<dbReference type="FunFam" id="3.30.70.330:FF:000933">
    <property type="entry name" value="polyadenylate-binding protein 1-like isoform X5"/>
    <property type="match status" value="1"/>
</dbReference>
<dbReference type="PROSITE" id="PS50102">
    <property type="entry name" value="RRM"/>
    <property type="match status" value="3"/>
</dbReference>
<dbReference type="Pfam" id="PF00076">
    <property type="entry name" value="RRM_1"/>
    <property type="match status" value="3"/>
</dbReference>
<feature type="region of interest" description="Disordered" evidence="4">
    <location>
        <begin position="1"/>
        <end position="30"/>
    </location>
</feature>
<dbReference type="Proteomes" id="UP000324748">
    <property type="component" value="Unassembled WGS sequence"/>
</dbReference>
<proteinExistence type="predicted"/>
<keyword evidence="1" id="KW-0677">Repeat</keyword>